<evidence type="ECO:0000256" key="4">
    <source>
        <dbReference type="ARBA" id="ARBA00022723"/>
    </source>
</evidence>
<evidence type="ECO:0000313" key="12">
    <source>
        <dbReference type="Proteomes" id="UP001157126"/>
    </source>
</evidence>
<dbReference type="PROSITE" id="PS51085">
    <property type="entry name" value="2FE2S_FER_2"/>
    <property type="match status" value="1"/>
</dbReference>
<feature type="domain" description="FAD-binding FR-type" evidence="10">
    <location>
        <begin position="46"/>
        <end position="149"/>
    </location>
</feature>
<comment type="cofactor">
    <cofactor evidence="1">
        <name>FAD</name>
        <dbReference type="ChEBI" id="CHEBI:57692"/>
    </cofactor>
</comment>
<keyword evidence="8" id="KW-0411">Iron-sulfur</keyword>
<name>A0ABQ6ITG4_9MICO</name>
<dbReference type="EMBL" id="BSUO01000001">
    <property type="protein sequence ID" value="GMA40731.1"/>
    <property type="molecule type" value="Genomic_DNA"/>
</dbReference>
<evidence type="ECO:0000313" key="11">
    <source>
        <dbReference type="EMBL" id="GMA40731.1"/>
    </source>
</evidence>
<dbReference type="SUPFAM" id="SSF63380">
    <property type="entry name" value="Riboflavin synthase domain-like"/>
    <property type="match status" value="1"/>
</dbReference>
<keyword evidence="2" id="KW-0285">Flavoprotein</keyword>
<dbReference type="InterPro" id="IPR036010">
    <property type="entry name" value="2Fe-2S_ferredoxin-like_sf"/>
</dbReference>
<sequence>MSLLVSPGVRGASRAVFSRLGQMARLATTPLLPADYLGLVAPLTLGADLRGRIVERRPETRDAATLDIRPGRAWRRHMPGQYVRIGVDVDGVRCWRAYSLTSLVDAPDGCLAITVNKIPGGVVSAYLVDEVTPGTLVMLDQAAGEFVLPPASARSALFLTAGSGITPVMGMLRNRPAQLRDAVVLHSAPTAADVVFGPELRSLSAAGGPRLIERHTATAGLLDLAELDTLVPDWRERETWACGPTGLLDAAQEHWESAGLASRLHTERFRPALAATGEGGTVTFRRTGIAVDAAGTRPLLDSGEDAGVLMPSGCRMGICFGCAVPLREGTVRDLRNGALTSAAPGDGVIVQTCISAPAGPCEIDL</sequence>
<keyword evidence="4" id="KW-0479">Metal-binding</keyword>
<keyword evidence="3" id="KW-0001">2Fe-2S</keyword>
<organism evidence="11 12">
    <name type="scientific">Mobilicoccus caccae</name>
    <dbReference type="NCBI Taxonomy" id="1859295"/>
    <lineage>
        <taxon>Bacteria</taxon>
        <taxon>Bacillati</taxon>
        <taxon>Actinomycetota</taxon>
        <taxon>Actinomycetes</taxon>
        <taxon>Micrococcales</taxon>
        <taxon>Dermatophilaceae</taxon>
        <taxon>Mobilicoccus</taxon>
    </lineage>
</organism>
<evidence type="ECO:0000256" key="1">
    <source>
        <dbReference type="ARBA" id="ARBA00001974"/>
    </source>
</evidence>
<dbReference type="InterPro" id="IPR017927">
    <property type="entry name" value="FAD-bd_FR_type"/>
</dbReference>
<dbReference type="CDD" id="cd06216">
    <property type="entry name" value="FNR_iron_sulfur_binding_2"/>
    <property type="match status" value="1"/>
</dbReference>
<dbReference type="InterPro" id="IPR008333">
    <property type="entry name" value="Cbr1-like_FAD-bd_dom"/>
</dbReference>
<dbReference type="InterPro" id="IPR001041">
    <property type="entry name" value="2Fe-2S_ferredoxin-type"/>
</dbReference>
<reference evidence="12" key="1">
    <citation type="journal article" date="2019" name="Int. J. Syst. Evol. Microbiol.">
        <title>The Global Catalogue of Microorganisms (GCM) 10K type strain sequencing project: providing services to taxonomists for standard genome sequencing and annotation.</title>
        <authorList>
            <consortium name="The Broad Institute Genomics Platform"/>
            <consortium name="The Broad Institute Genome Sequencing Center for Infectious Disease"/>
            <person name="Wu L."/>
            <person name="Ma J."/>
        </authorList>
    </citation>
    <scope>NUCLEOTIDE SEQUENCE [LARGE SCALE GENOMIC DNA]</scope>
    <source>
        <strain evidence="12">NBRC 113072</strain>
    </source>
</reference>
<dbReference type="Gene3D" id="2.40.30.10">
    <property type="entry name" value="Translation factors"/>
    <property type="match status" value="1"/>
</dbReference>
<accession>A0ABQ6ITG4</accession>
<dbReference type="Proteomes" id="UP001157126">
    <property type="component" value="Unassembled WGS sequence"/>
</dbReference>
<gene>
    <name evidence="11" type="ORF">GCM10025883_27760</name>
</gene>
<evidence type="ECO:0000256" key="7">
    <source>
        <dbReference type="ARBA" id="ARBA00023004"/>
    </source>
</evidence>
<feature type="domain" description="2Fe-2S ferredoxin-type" evidence="9">
    <location>
        <begin position="280"/>
        <end position="365"/>
    </location>
</feature>
<evidence type="ECO:0000256" key="6">
    <source>
        <dbReference type="ARBA" id="ARBA00023002"/>
    </source>
</evidence>
<evidence type="ECO:0000259" key="10">
    <source>
        <dbReference type="PROSITE" id="PS51384"/>
    </source>
</evidence>
<dbReference type="InterPro" id="IPR012675">
    <property type="entry name" value="Beta-grasp_dom_sf"/>
</dbReference>
<dbReference type="PANTHER" id="PTHR47354">
    <property type="entry name" value="NADH OXIDOREDUCTASE HCR"/>
    <property type="match status" value="1"/>
</dbReference>
<keyword evidence="5" id="KW-0274">FAD</keyword>
<dbReference type="InterPro" id="IPR017938">
    <property type="entry name" value="Riboflavin_synthase-like_b-brl"/>
</dbReference>
<evidence type="ECO:0000256" key="5">
    <source>
        <dbReference type="ARBA" id="ARBA00022827"/>
    </source>
</evidence>
<keyword evidence="6" id="KW-0560">Oxidoreductase</keyword>
<keyword evidence="12" id="KW-1185">Reference proteome</keyword>
<dbReference type="CDD" id="cd00207">
    <property type="entry name" value="fer2"/>
    <property type="match status" value="1"/>
</dbReference>
<dbReference type="InterPro" id="IPR039261">
    <property type="entry name" value="FNR_nucleotide-bd"/>
</dbReference>
<keyword evidence="7" id="KW-0408">Iron</keyword>
<dbReference type="Gene3D" id="3.40.50.80">
    <property type="entry name" value="Nucleotide-binding domain of ferredoxin-NADP reductase (FNR) module"/>
    <property type="match status" value="1"/>
</dbReference>
<evidence type="ECO:0000259" key="9">
    <source>
        <dbReference type="PROSITE" id="PS51085"/>
    </source>
</evidence>
<evidence type="ECO:0000256" key="8">
    <source>
        <dbReference type="ARBA" id="ARBA00023014"/>
    </source>
</evidence>
<dbReference type="PROSITE" id="PS51384">
    <property type="entry name" value="FAD_FR"/>
    <property type="match status" value="1"/>
</dbReference>
<comment type="caution">
    <text evidence="11">The sequence shown here is derived from an EMBL/GenBank/DDBJ whole genome shotgun (WGS) entry which is preliminary data.</text>
</comment>
<dbReference type="Pfam" id="PF00111">
    <property type="entry name" value="Fer2"/>
    <property type="match status" value="1"/>
</dbReference>
<dbReference type="Gene3D" id="3.10.20.30">
    <property type="match status" value="1"/>
</dbReference>
<dbReference type="SUPFAM" id="SSF54292">
    <property type="entry name" value="2Fe-2S ferredoxin-like"/>
    <property type="match status" value="1"/>
</dbReference>
<proteinExistence type="predicted"/>
<dbReference type="SUPFAM" id="SSF52343">
    <property type="entry name" value="Ferredoxin reductase-like, C-terminal NADP-linked domain"/>
    <property type="match status" value="1"/>
</dbReference>
<evidence type="ECO:0000256" key="2">
    <source>
        <dbReference type="ARBA" id="ARBA00022630"/>
    </source>
</evidence>
<dbReference type="InterPro" id="IPR050415">
    <property type="entry name" value="MRET"/>
</dbReference>
<dbReference type="Pfam" id="PF00970">
    <property type="entry name" value="FAD_binding_6"/>
    <property type="match status" value="1"/>
</dbReference>
<evidence type="ECO:0000256" key="3">
    <source>
        <dbReference type="ARBA" id="ARBA00022714"/>
    </source>
</evidence>
<protein>
    <submittedName>
        <fullName evidence="11">Oxidoreductase</fullName>
    </submittedName>
</protein>
<dbReference type="PANTHER" id="PTHR47354:SF6">
    <property type="entry name" value="NADH OXIDOREDUCTASE HCR"/>
    <property type="match status" value="1"/>
</dbReference>
<dbReference type="RefSeq" id="WP_284304382.1">
    <property type="nucleotide sequence ID" value="NZ_BSUO01000001.1"/>
</dbReference>